<accession>A0AA42BWN7</accession>
<dbReference type="EMBL" id="JANLCK010000006">
    <property type="protein sequence ID" value="MCS5726713.1"/>
    <property type="molecule type" value="Genomic_DNA"/>
</dbReference>
<evidence type="ECO:0000313" key="1">
    <source>
        <dbReference type="EMBL" id="MCS5726713.1"/>
    </source>
</evidence>
<proteinExistence type="predicted"/>
<reference evidence="1" key="1">
    <citation type="submission" date="2022-08" db="EMBL/GenBank/DDBJ databases">
        <authorList>
            <person name="Deng Y."/>
            <person name="Han X.-F."/>
            <person name="Zhang Y.-Q."/>
        </authorList>
    </citation>
    <scope>NUCLEOTIDE SEQUENCE</scope>
    <source>
        <strain evidence="1">CPCC 203407</strain>
    </source>
</reference>
<protein>
    <submittedName>
        <fullName evidence="1">Uncharacterized protein</fullName>
    </submittedName>
</protein>
<comment type="caution">
    <text evidence="1">The sequence shown here is derived from an EMBL/GenBank/DDBJ whole genome shotgun (WGS) entry which is preliminary data.</text>
</comment>
<dbReference type="Proteomes" id="UP001165587">
    <property type="component" value="Unassembled WGS sequence"/>
</dbReference>
<gene>
    <name evidence="1" type="ORF">N1028_12495</name>
</gene>
<dbReference type="RefSeq" id="WP_259529422.1">
    <property type="nucleotide sequence ID" value="NZ_JANLCK010000006.1"/>
</dbReference>
<organism evidence="1 2">
    <name type="scientific">Herbiconiux oxytropis</name>
    <dbReference type="NCBI Taxonomy" id="2970915"/>
    <lineage>
        <taxon>Bacteria</taxon>
        <taxon>Bacillati</taxon>
        <taxon>Actinomycetota</taxon>
        <taxon>Actinomycetes</taxon>
        <taxon>Micrococcales</taxon>
        <taxon>Microbacteriaceae</taxon>
        <taxon>Herbiconiux</taxon>
    </lineage>
</organism>
<sequence length="44" mass="4520">MRASFEGDSLVASSAGEFPGSPQPFAFSFDVDGDLVKGLSIDPA</sequence>
<name>A0AA42BWN7_9MICO</name>
<evidence type="ECO:0000313" key="2">
    <source>
        <dbReference type="Proteomes" id="UP001165587"/>
    </source>
</evidence>
<dbReference type="AlphaFoldDB" id="A0AA42BWN7"/>
<keyword evidence="2" id="KW-1185">Reference proteome</keyword>